<feature type="transmembrane region" description="Helical" evidence="1">
    <location>
        <begin position="104"/>
        <end position="126"/>
    </location>
</feature>
<organism evidence="3 4">
    <name type="scientific">Heracleum sosnowskyi</name>
    <dbReference type="NCBI Taxonomy" id="360622"/>
    <lineage>
        <taxon>Eukaryota</taxon>
        <taxon>Viridiplantae</taxon>
        <taxon>Streptophyta</taxon>
        <taxon>Embryophyta</taxon>
        <taxon>Tracheophyta</taxon>
        <taxon>Spermatophyta</taxon>
        <taxon>Magnoliopsida</taxon>
        <taxon>eudicotyledons</taxon>
        <taxon>Gunneridae</taxon>
        <taxon>Pentapetalae</taxon>
        <taxon>asterids</taxon>
        <taxon>campanulids</taxon>
        <taxon>Apiales</taxon>
        <taxon>Apiaceae</taxon>
        <taxon>Apioideae</taxon>
        <taxon>apioid superclade</taxon>
        <taxon>Tordylieae</taxon>
        <taxon>Tordyliinae</taxon>
        <taxon>Heracleum</taxon>
    </lineage>
</organism>
<dbReference type="Proteomes" id="UP001237642">
    <property type="component" value="Unassembled WGS sequence"/>
</dbReference>
<keyword evidence="1" id="KW-1133">Transmembrane helix</keyword>
<sequence>MVNGVSDVGVAQLSLKIEDPHGEYVNLREAEVQNVDDMDICNDAVGESGSGMSSNRCWLVWWWARLIILLIFVGLLAAVFIKWVGPFVMNKEIIPLLNWVRKTFSKSVLAAIIFASVAVFPVILVPSTPSMWMAGMTFGYSLGFLIIISAVPIGVSLPYFIGTLFHRRMEDWLERDPKKASVIRLAGEGNWYHQFKAVTLIRISPFPYIIFNYCAVATNVKYVPYLLGTLVGMVPEIFVAIYTGIMIKTLADASIDNRVLSTRQIILNVLGFASSVTTTVLVTIIAKRRLKEMQKEEELLI</sequence>
<evidence type="ECO:0000259" key="2">
    <source>
        <dbReference type="Pfam" id="PF09335"/>
    </source>
</evidence>
<evidence type="ECO:0000256" key="1">
    <source>
        <dbReference type="SAM" id="Phobius"/>
    </source>
</evidence>
<feature type="transmembrane region" description="Helical" evidence="1">
    <location>
        <begin position="138"/>
        <end position="161"/>
    </location>
</feature>
<dbReference type="AlphaFoldDB" id="A0AAD8HZZ8"/>
<keyword evidence="1" id="KW-0472">Membrane</keyword>
<protein>
    <submittedName>
        <fullName evidence="3">TVP38/TMEM64 family membrane protein like</fullName>
    </submittedName>
</protein>
<reference evidence="3" key="1">
    <citation type="submission" date="2023-02" db="EMBL/GenBank/DDBJ databases">
        <title>Genome of toxic invasive species Heracleum sosnowskyi carries increased number of genes despite the absence of recent whole-genome duplications.</title>
        <authorList>
            <person name="Schelkunov M."/>
            <person name="Shtratnikova V."/>
            <person name="Makarenko M."/>
            <person name="Klepikova A."/>
            <person name="Omelchenko D."/>
            <person name="Novikova G."/>
            <person name="Obukhova E."/>
            <person name="Bogdanov V."/>
            <person name="Penin A."/>
            <person name="Logacheva M."/>
        </authorList>
    </citation>
    <scope>NUCLEOTIDE SEQUENCE</scope>
    <source>
        <strain evidence="3">Hsosn_3</strain>
        <tissue evidence="3">Leaf</tissue>
    </source>
</reference>
<accession>A0AAD8HZZ8</accession>
<feature type="transmembrane region" description="Helical" evidence="1">
    <location>
        <begin position="225"/>
        <end position="245"/>
    </location>
</feature>
<keyword evidence="1" id="KW-0812">Transmembrane</keyword>
<name>A0AAD8HZZ8_9APIA</name>
<dbReference type="EMBL" id="JAUIZM010000007">
    <property type="protein sequence ID" value="KAK1376431.1"/>
    <property type="molecule type" value="Genomic_DNA"/>
</dbReference>
<keyword evidence="4" id="KW-1185">Reference proteome</keyword>
<evidence type="ECO:0000313" key="4">
    <source>
        <dbReference type="Proteomes" id="UP001237642"/>
    </source>
</evidence>
<proteinExistence type="predicted"/>
<feature type="domain" description="VTT" evidence="2">
    <location>
        <begin position="125"/>
        <end position="245"/>
    </location>
</feature>
<gene>
    <name evidence="3" type="ORF">POM88_032624</name>
</gene>
<dbReference type="InterPro" id="IPR032816">
    <property type="entry name" value="VTT_dom"/>
</dbReference>
<dbReference type="PANTHER" id="PTHR46431:SF7">
    <property type="entry name" value="SNARE ASSOCIATED GOLGI PROTEIN FAMILY"/>
    <property type="match status" value="1"/>
</dbReference>
<comment type="caution">
    <text evidence="3">The sequence shown here is derived from an EMBL/GenBank/DDBJ whole genome shotgun (WGS) entry which is preliminary data.</text>
</comment>
<dbReference type="PANTHER" id="PTHR46431">
    <property type="entry name" value="EXPRESSED PROTEIN"/>
    <property type="match status" value="1"/>
</dbReference>
<feature type="transmembrane region" description="Helical" evidence="1">
    <location>
        <begin position="265"/>
        <end position="286"/>
    </location>
</feature>
<reference evidence="3" key="2">
    <citation type="submission" date="2023-05" db="EMBL/GenBank/DDBJ databases">
        <authorList>
            <person name="Schelkunov M.I."/>
        </authorList>
    </citation>
    <scope>NUCLEOTIDE SEQUENCE</scope>
    <source>
        <strain evidence="3">Hsosn_3</strain>
        <tissue evidence="3">Leaf</tissue>
    </source>
</reference>
<dbReference type="Pfam" id="PF09335">
    <property type="entry name" value="VTT_dom"/>
    <property type="match status" value="1"/>
</dbReference>
<feature type="transmembrane region" description="Helical" evidence="1">
    <location>
        <begin position="62"/>
        <end position="84"/>
    </location>
</feature>
<evidence type="ECO:0000313" key="3">
    <source>
        <dbReference type="EMBL" id="KAK1376431.1"/>
    </source>
</evidence>